<dbReference type="AlphaFoldDB" id="A0A1I0D5W8"/>
<dbReference type="RefSeq" id="WP_074887883.1">
    <property type="nucleotide sequence ID" value="NZ_FOHW01000009.1"/>
</dbReference>
<evidence type="ECO:0000313" key="2">
    <source>
        <dbReference type="EMBL" id="SET27233.1"/>
    </source>
</evidence>
<dbReference type="OrthoDB" id="8704534at2"/>
<gene>
    <name evidence="1" type="ORF">ENP23_03065</name>
    <name evidence="2" type="ORF">SAMN05216197_109132</name>
</gene>
<dbReference type="EMBL" id="DSIN01000010">
    <property type="protein sequence ID" value="HEF24736.1"/>
    <property type="molecule type" value="Genomic_DNA"/>
</dbReference>
<evidence type="ECO:0000313" key="1">
    <source>
        <dbReference type="EMBL" id="HEF24736.1"/>
    </source>
</evidence>
<dbReference type="Proteomes" id="UP000182332">
    <property type="component" value="Unassembled WGS sequence"/>
</dbReference>
<sequence>MNIPRLKELAIALEYQLLIHSKIDPEAVALHADLKPLLIQAKAGTLTNPLEVRDVPGRYRFTERNLQQYRDLENAFADFSIEARGGETPALKWLREQMK</sequence>
<name>A0A1I0D5W8_9PSED</name>
<dbReference type="EMBL" id="FOHW01000009">
    <property type="protein sequence ID" value="SET27233.1"/>
    <property type="molecule type" value="Genomic_DNA"/>
</dbReference>
<protein>
    <submittedName>
        <fullName evidence="2">Uncharacterized protein</fullName>
    </submittedName>
</protein>
<accession>A0A1I0D5W8</accession>
<organism evidence="2 3">
    <name type="scientific">Pseudomonas graminis</name>
    <dbReference type="NCBI Taxonomy" id="158627"/>
    <lineage>
        <taxon>Bacteria</taxon>
        <taxon>Pseudomonadati</taxon>
        <taxon>Pseudomonadota</taxon>
        <taxon>Gammaproteobacteria</taxon>
        <taxon>Pseudomonadales</taxon>
        <taxon>Pseudomonadaceae</taxon>
        <taxon>Pseudomonas</taxon>
    </lineage>
</organism>
<proteinExistence type="predicted"/>
<reference evidence="2 3" key="1">
    <citation type="submission" date="2016-10" db="EMBL/GenBank/DDBJ databases">
        <authorList>
            <person name="de Groot N.N."/>
        </authorList>
    </citation>
    <scope>NUCLEOTIDE SEQUENCE [LARGE SCALE GENOMIC DNA]</scope>
    <source>
        <strain evidence="2 3">DSM 11363</strain>
    </source>
</reference>
<evidence type="ECO:0000313" key="3">
    <source>
        <dbReference type="Proteomes" id="UP000182332"/>
    </source>
</evidence>
<reference evidence="1" key="2">
    <citation type="journal article" date="2020" name="mSystems">
        <title>Genome- and Community-Level Interaction Insights into Carbon Utilization and Element Cycling Functions of Hydrothermarchaeota in Hydrothermal Sediment.</title>
        <authorList>
            <person name="Zhou Z."/>
            <person name="Liu Y."/>
            <person name="Xu W."/>
            <person name="Pan J."/>
            <person name="Luo Z.H."/>
            <person name="Li M."/>
        </authorList>
    </citation>
    <scope>NUCLEOTIDE SEQUENCE [LARGE SCALE GENOMIC DNA]</scope>
    <source>
        <strain evidence="1">SpSt-200</strain>
    </source>
</reference>